<reference evidence="1" key="1">
    <citation type="submission" date="2022-04" db="EMBL/GenBank/DDBJ databases">
        <title>Genome of the entomopathogenic fungus Entomophthora muscae.</title>
        <authorList>
            <person name="Elya C."/>
            <person name="Lovett B.R."/>
            <person name="Lee E."/>
            <person name="Macias A.M."/>
            <person name="Hajek A.E."/>
            <person name="De Bivort B.L."/>
            <person name="Kasson M.T."/>
            <person name="De Fine Licht H.H."/>
            <person name="Stajich J.E."/>
        </authorList>
    </citation>
    <scope>NUCLEOTIDE SEQUENCE</scope>
    <source>
        <strain evidence="1">Berkeley</strain>
    </source>
</reference>
<comment type="caution">
    <text evidence="1">The sequence shown here is derived from an EMBL/GenBank/DDBJ whole genome shotgun (WGS) entry which is preliminary data.</text>
</comment>
<gene>
    <name evidence="1" type="primary">DDI1_87</name>
    <name evidence="1" type="ORF">DSO57_1028322</name>
</gene>
<protein>
    <submittedName>
        <fullName evidence="1">DNA damage-inducible protein 1</fullName>
    </submittedName>
</protein>
<keyword evidence="2" id="KW-1185">Reference proteome</keyword>
<evidence type="ECO:0000313" key="2">
    <source>
        <dbReference type="Proteomes" id="UP001165960"/>
    </source>
</evidence>
<evidence type="ECO:0000313" key="1">
    <source>
        <dbReference type="EMBL" id="KAJ9080132.1"/>
    </source>
</evidence>
<dbReference type="EMBL" id="QTSX02001599">
    <property type="protein sequence ID" value="KAJ9080132.1"/>
    <property type="molecule type" value="Genomic_DNA"/>
</dbReference>
<accession>A0ACC2U0Z7</accession>
<sequence length="240" mass="26748">MKIKAVLNTGLPVNIVSSKLMKKLKLAPNLNYHQSSGTASLSMTYTIGVYSALPMCFGKLLLAVPAVVLENESYDLLVGTQFLGEYNGIINIKDVYLSILGYEVPLIFEEPIKVPGKRLKTCVLEYCGVPVHQSPKCDLSHSQGLAGRSFHSLVCENVYQKYVYGLKWAFIHSQKEDTLRNLMLYSPGAKVTIDICQHWEFSKNILDHCSSVLDFYSLVFDYCFSFLESCSSVLSSSSLS</sequence>
<proteinExistence type="predicted"/>
<organism evidence="1 2">
    <name type="scientific">Entomophthora muscae</name>
    <dbReference type="NCBI Taxonomy" id="34485"/>
    <lineage>
        <taxon>Eukaryota</taxon>
        <taxon>Fungi</taxon>
        <taxon>Fungi incertae sedis</taxon>
        <taxon>Zoopagomycota</taxon>
        <taxon>Entomophthoromycotina</taxon>
        <taxon>Entomophthoromycetes</taxon>
        <taxon>Entomophthorales</taxon>
        <taxon>Entomophthoraceae</taxon>
        <taxon>Entomophthora</taxon>
    </lineage>
</organism>
<name>A0ACC2U0Z7_9FUNG</name>
<dbReference type="Proteomes" id="UP001165960">
    <property type="component" value="Unassembled WGS sequence"/>
</dbReference>